<protein>
    <recommendedName>
        <fullName evidence="3">Flp pilus-assembly TadG-like N-terminal domain-containing protein</fullName>
    </recommendedName>
</protein>
<dbReference type="RefSeq" id="WP_180280426.1">
    <property type="nucleotide sequence ID" value="NZ_JABFDB010000001.1"/>
</dbReference>
<reference evidence="1 2" key="1">
    <citation type="submission" date="2020-05" db="EMBL/GenBank/DDBJ databases">
        <title>Azospirillum oleiclasticum sp. nov, a nitrogen-fixing and heavy crude oil-emulsifying bacterium isolated from the crude oil of Yumen Oilfield.</title>
        <authorList>
            <person name="Wu D."/>
            <person name="Cai M."/>
            <person name="Zhang X."/>
        </authorList>
    </citation>
    <scope>NUCLEOTIDE SEQUENCE [LARGE SCALE GENOMIC DNA]</scope>
    <source>
        <strain evidence="1 2">ROY-1-1-2</strain>
    </source>
</reference>
<name>A0ABX2T326_9PROT</name>
<proteinExistence type="predicted"/>
<evidence type="ECO:0008006" key="3">
    <source>
        <dbReference type="Google" id="ProtNLM"/>
    </source>
</evidence>
<keyword evidence="2" id="KW-1185">Reference proteome</keyword>
<gene>
    <name evidence="1" type="ORF">HND93_03195</name>
</gene>
<evidence type="ECO:0000313" key="2">
    <source>
        <dbReference type="Proteomes" id="UP000584642"/>
    </source>
</evidence>
<dbReference type="Proteomes" id="UP000584642">
    <property type="component" value="Unassembled WGS sequence"/>
</dbReference>
<accession>A0ABX2T326</accession>
<organism evidence="1 2">
    <name type="scientific">Azospirillum oleiclasticum</name>
    <dbReference type="NCBI Taxonomy" id="2735135"/>
    <lineage>
        <taxon>Bacteria</taxon>
        <taxon>Pseudomonadati</taxon>
        <taxon>Pseudomonadota</taxon>
        <taxon>Alphaproteobacteria</taxon>
        <taxon>Rhodospirillales</taxon>
        <taxon>Azospirillaceae</taxon>
        <taxon>Azospirillum</taxon>
    </lineage>
</organism>
<sequence>MVMLYQPAPMVTRDPPRSGRLAGRLVAGAVLIAVAMAGAFAFDTLRSSIVRAKLAHAVDSAALAGGRVLFDEQRDAHMRRFFEAAFPAGYLGARPGPLSISADPPNGLLTVSARASIRSLFQRIFDRGEIVVQADSVVRRQGRGADLVLARRGEL</sequence>
<evidence type="ECO:0000313" key="1">
    <source>
        <dbReference type="EMBL" id="NYZ18705.1"/>
    </source>
</evidence>
<comment type="caution">
    <text evidence="1">The sequence shown here is derived from an EMBL/GenBank/DDBJ whole genome shotgun (WGS) entry which is preliminary data.</text>
</comment>
<dbReference type="EMBL" id="JABFDB010000001">
    <property type="protein sequence ID" value="NYZ18705.1"/>
    <property type="molecule type" value="Genomic_DNA"/>
</dbReference>